<reference evidence="1" key="1">
    <citation type="submission" date="2023-04" db="EMBL/GenBank/DDBJ databases">
        <title>A chromosome-level genome assembly of the parasitoid wasp Eretmocerus hayati.</title>
        <authorList>
            <person name="Zhong Y."/>
            <person name="Liu S."/>
            <person name="Liu Y."/>
        </authorList>
    </citation>
    <scope>NUCLEOTIDE SEQUENCE</scope>
    <source>
        <strain evidence="1">ZJU_SS_LIU_2023</strain>
    </source>
</reference>
<dbReference type="EMBL" id="CM056744">
    <property type="protein sequence ID" value="KAJ8665631.1"/>
    <property type="molecule type" value="Genomic_DNA"/>
</dbReference>
<accession>A0ACC2N3K0</accession>
<protein>
    <submittedName>
        <fullName evidence="1">Uncharacterized protein</fullName>
    </submittedName>
</protein>
<dbReference type="Proteomes" id="UP001239111">
    <property type="component" value="Chromosome 4"/>
</dbReference>
<keyword evidence="2" id="KW-1185">Reference proteome</keyword>
<name>A0ACC2N3K0_9HYME</name>
<gene>
    <name evidence="1" type="ORF">QAD02_007293</name>
</gene>
<proteinExistence type="predicted"/>
<organism evidence="1 2">
    <name type="scientific">Eretmocerus hayati</name>
    <dbReference type="NCBI Taxonomy" id="131215"/>
    <lineage>
        <taxon>Eukaryota</taxon>
        <taxon>Metazoa</taxon>
        <taxon>Ecdysozoa</taxon>
        <taxon>Arthropoda</taxon>
        <taxon>Hexapoda</taxon>
        <taxon>Insecta</taxon>
        <taxon>Pterygota</taxon>
        <taxon>Neoptera</taxon>
        <taxon>Endopterygota</taxon>
        <taxon>Hymenoptera</taxon>
        <taxon>Apocrita</taxon>
        <taxon>Proctotrupomorpha</taxon>
        <taxon>Chalcidoidea</taxon>
        <taxon>Aphelinidae</taxon>
        <taxon>Aphelininae</taxon>
        <taxon>Eretmocerus</taxon>
    </lineage>
</organism>
<evidence type="ECO:0000313" key="2">
    <source>
        <dbReference type="Proteomes" id="UP001239111"/>
    </source>
</evidence>
<sequence>MERVDSCVHPKLKYLPNSNKIFQLIWKVDDCNSLFMNSLSCLECMNRPPCPYFSLKPNKYTFPVHQRQSTPEVDVRNLAVLPPTAVVTRKVSKKRAQAGSGKKEASPKKGVGMGKIDCDFTFLFCYEVQQMLWRLKFV</sequence>
<evidence type="ECO:0000313" key="1">
    <source>
        <dbReference type="EMBL" id="KAJ8665631.1"/>
    </source>
</evidence>
<comment type="caution">
    <text evidence="1">The sequence shown here is derived from an EMBL/GenBank/DDBJ whole genome shotgun (WGS) entry which is preliminary data.</text>
</comment>